<dbReference type="GO" id="GO:0004789">
    <property type="term" value="F:thiamine-phosphate diphosphorylase activity"/>
    <property type="evidence" value="ECO:0007669"/>
    <property type="project" value="UniProtKB-UniRule"/>
</dbReference>
<feature type="binding site" evidence="9">
    <location>
        <begin position="143"/>
        <end position="145"/>
    </location>
    <ligand>
        <name>2-[(2R,5Z)-2-carboxy-4-methylthiazol-5(2H)-ylidene]ethyl phosphate</name>
        <dbReference type="ChEBI" id="CHEBI:62899"/>
    </ligand>
</feature>
<protein>
    <recommendedName>
        <fullName evidence="9">Thiamine-phosphate synthase</fullName>
        <shortName evidence="9">TP synthase</shortName>
        <shortName evidence="9">TPS</shortName>
        <ecNumber evidence="9">2.5.1.3</ecNumber>
    </recommendedName>
    <alternativeName>
        <fullName evidence="9">Thiamine-phosphate pyrophosphorylase</fullName>
        <shortName evidence="9">TMP pyrophosphorylase</shortName>
        <shortName evidence="9">TMP-PPase</shortName>
    </alternativeName>
</protein>
<comment type="catalytic activity">
    <reaction evidence="7 9 10">
        <text>2-(2-carboxy-4-methylthiazol-5-yl)ethyl phosphate + 4-amino-2-methyl-5-(diphosphooxymethyl)pyrimidine + 2 H(+) = thiamine phosphate + CO2 + diphosphate</text>
        <dbReference type="Rhea" id="RHEA:47848"/>
        <dbReference type="ChEBI" id="CHEBI:15378"/>
        <dbReference type="ChEBI" id="CHEBI:16526"/>
        <dbReference type="ChEBI" id="CHEBI:33019"/>
        <dbReference type="ChEBI" id="CHEBI:37575"/>
        <dbReference type="ChEBI" id="CHEBI:57841"/>
        <dbReference type="ChEBI" id="CHEBI:62890"/>
        <dbReference type="EC" id="2.5.1.3"/>
    </reaction>
</comment>
<comment type="pathway">
    <text evidence="1 9 11">Cofactor biosynthesis; thiamine diphosphate biosynthesis; thiamine phosphate from 4-amino-2-methyl-5-diphosphomethylpyrimidine and 4-methyl-5-(2-phosphoethyl)-thiazole: step 1/1.</text>
</comment>
<dbReference type="InterPro" id="IPR034291">
    <property type="entry name" value="TMP_synthase"/>
</dbReference>
<gene>
    <name evidence="9 12" type="primary">thiE</name>
    <name evidence="12" type="ORF">K1I37_10965</name>
</gene>
<keyword evidence="2 9" id="KW-0808">Transferase</keyword>
<feature type="binding site" evidence="9">
    <location>
        <position position="117"/>
    </location>
    <ligand>
        <name>4-amino-2-methyl-5-(diphosphooxymethyl)pyrimidine</name>
        <dbReference type="ChEBI" id="CHEBI:57841"/>
    </ligand>
</feature>
<dbReference type="GO" id="GO:0009229">
    <property type="term" value="P:thiamine diphosphate biosynthetic process"/>
    <property type="evidence" value="ECO:0007669"/>
    <property type="project" value="UniProtKB-UniRule"/>
</dbReference>
<dbReference type="InterPro" id="IPR022998">
    <property type="entry name" value="ThiamineP_synth_TenI"/>
</dbReference>
<evidence type="ECO:0000256" key="9">
    <source>
        <dbReference type="HAMAP-Rule" id="MF_00097"/>
    </source>
</evidence>
<dbReference type="InterPro" id="IPR036206">
    <property type="entry name" value="ThiamineP_synth_sf"/>
</dbReference>
<dbReference type="HAMAP" id="MF_00097">
    <property type="entry name" value="TMP_synthase"/>
    <property type="match status" value="1"/>
</dbReference>
<evidence type="ECO:0000256" key="5">
    <source>
        <dbReference type="ARBA" id="ARBA00022977"/>
    </source>
</evidence>
<feature type="binding site" evidence="9">
    <location>
        <position position="78"/>
    </location>
    <ligand>
        <name>4-amino-2-methyl-5-(diphosphooxymethyl)pyrimidine</name>
        <dbReference type="ChEBI" id="CHEBI:57841"/>
    </ligand>
</feature>
<dbReference type="SUPFAM" id="SSF51391">
    <property type="entry name" value="Thiamin phosphate synthase"/>
    <property type="match status" value="1"/>
</dbReference>
<dbReference type="InterPro" id="IPR013785">
    <property type="entry name" value="Aldolase_TIM"/>
</dbReference>
<feature type="binding site" evidence="9">
    <location>
        <position position="146"/>
    </location>
    <ligand>
        <name>4-amino-2-methyl-5-(diphosphooxymethyl)pyrimidine</name>
        <dbReference type="ChEBI" id="CHEBI:57841"/>
    </ligand>
</feature>
<comment type="function">
    <text evidence="9">Condenses 4-methyl-5-(beta-hydroxyethyl)thiazole monophosphate (THZ-P) and 2-methyl-4-amino-5-hydroxymethyl pyrimidine pyrophosphate (HMP-PP) to form thiamine monophosphate (TMP).</text>
</comment>
<keyword evidence="4 9" id="KW-0460">Magnesium</keyword>
<dbReference type="AlphaFoldDB" id="T0BKP9"/>
<evidence type="ECO:0000256" key="11">
    <source>
        <dbReference type="RuleBase" id="RU004253"/>
    </source>
</evidence>
<comment type="catalytic activity">
    <reaction evidence="8 9 10">
        <text>2-[(2R,5Z)-2-carboxy-4-methylthiazol-5(2H)-ylidene]ethyl phosphate + 4-amino-2-methyl-5-(diphosphooxymethyl)pyrimidine + 2 H(+) = thiamine phosphate + CO2 + diphosphate</text>
        <dbReference type="Rhea" id="RHEA:47844"/>
        <dbReference type="ChEBI" id="CHEBI:15378"/>
        <dbReference type="ChEBI" id="CHEBI:16526"/>
        <dbReference type="ChEBI" id="CHEBI:33019"/>
        <dbReference type="ChEBI" id="CHEBI:37575"/>
        <dbReference type="ChEBI" id="CHEBI:57841"/>
        <dbReference type="ChEBI" id="CHEBI:62899"/>
        <dbReference type="EC" id="2.5.1.3"/>
    </reaction>
</comment>
<dbReference type="PANTHER" id="PTHR20857:SF15">
    <property type="entry name" value="THIAMINE-PHOSPHATE SYNTHASE"/>
    <property type="match status" value="1"/>
</dbReference>
<dbReference type="RefSeq" id="WP_021298610.1">
    <property type="nucleotide sequence ID" value="NZ_AURB01000199.1"/>
</dbReference>
<proteinExistence type="inferred from homology"/>
<accession>T0BKP9</accession>
<evidence type="ECO:0000256" key="4">
    <source>
        <dbReference type="ARBA" id="ARBA00022842"/>
    </source>
</evidence>
<dbReference type="eggNOG" id="COG0352">
    <property type="taxonomic scope" value="Bacteria"/>
</dbReference>
<dbReference type="OrthoDB" id="9812206at2"/>
<dbReference type="Pfam" id="PF02581">
    <property type="entry name" value="TMP-TENI"/>
    <property type="match status" value="1"/>
</dbReference>
<evidence type="ECO:0000313" key="12">
    <source>
        <dbReference type="EMBL" id="UNO47259.1"/>
    </source>
</evidence>
<dbReference type="GO" id="GO:0005737">
    <property type="term" value="C:cytoplasm"/>
    <property type="evidence" value="ECO:0007669"/>
    <property type="project" value="TreeGrafter"/>
</dbReference>
<keyword evidence="13" id="KW-1185">Reference proteome</keyword>
<dbReference type="Gene3D" id="3.20.20.70">
    <property type="entry name" value="Aldolase class I"/>
    <property type="match status" value="1"/>
</dbReference>
<evidence type="ECO:0000256" key="1">
    <source>
        <dbReference type="ARBA" id="ARBA00005165"/>
    </source>
</evidence>
<feature type="binding site" evidence="9">
    <location>
        <begin position="193"/>
        <end position="194"/>
    </location>
    <ligand>
        <name>2-[(2R,5Z)-2-carboxy-4-methylthiazol-5(2H)-ylidene]ethyl phosphate</name>
        <dbReference type="ChEBI" id="CHEBI:62899"/>
    </ligand>
</feature>
<dbReference type="GO" id="GO:0000287">
    <property type="term" value="F:magnesium ion binding"/>
    <property type="evidence" value="ECO:0007669"/>
    <property type="project" value="UniProtKB-UniRule"/>
</dbReference>
<keyword evidence="5 9" id="KW-0784">Thiamine biosynthesis</keyword>
<accession>A0A9E7CQ87</accession>
<sequence>MSNPTLSRAQFRDKLALYLVTDHREDTANLLDVVQQALMGGVTTVQLRRKHDDGAQLVELGRAIRKLTREYGALYIVNDRVDIALLTDADGVHVGQSDISCTDVRKLVGDTMVIGVSTCTVEEAHIAVAAGADYLGVGSVFPTSSKPDADMCGIDGLRAIADCVDVPIVGIGGIQQDNVGQVLGAGADGIAVVSAIMGATDVSRASADLLAMVRER</sequence>
<dbReference type="FunFam" id="3.20.20.70:FF:000096">
    <property type="entry name" value="Thiamine-phosphate synthase"/>
    <property type="match status" value="1"/>
</dbReference>
<feature type="binding site" evidence="9">
    <location>
        <position position="79"/>
    </location>
    <ligand>
        <name>Mg(2+)</name>
        <dbReference type="ChEBI" id="CHEBI:18420"/>
    </ligand>
</feature>
<name>T0BKP9_ALIAG</name>
<comment type="similarity">
    <text evidence="9 10">Belongs to the thiamine-phosphate synthase family.</text>
</comment>
<dbReference type="CDD" id="cd00564">
    <property type="entry name" value="TMP_TenI"/>
    <property type="match status" value="1"/>
</dbReference>
<dbReference type="EC" id="2.5.1.3" evidence="9"/>
<dbReference type="PANTHER" id="PTHR20857">
    <property type="entry name" value="THIAMINE-PHOSPHATE PYROPHOSPHORYLASE"/>
    <property type="match status" value="1"/>
</dbReference>
<reference evidence="13" key="1">
    <citation type="journal article" date="2022" name="G3 (Bethesda)">
        <title>Unveiling the complete genome sequence of Alicyclobacillus acidoterrestris DSM 3922T, a taint-producing strain.</title>
        <authorList>
            <person name="Leonardo I.C."/>
            <person name="Barreto Crespo M.T."/>
            <person name="Gaspar F.B."/>
        </authorList>
    </citation>
    <scope>NUCLEOTIDE SEQUENCE [LARGE SCALE GENOMIC DNA]</scope>
    <source>
        <strain evidence="13">DSM 3922</strain>
    </source>
</reference>
<evidence type="ECO:0000256" key="10">
    <source>
        <dbReference type="RuleBase" id="RU003826"/>
    </source>
</evidence>
<evidence type="ECO:0000256" key="7">
    <source>
        <dbReference type="ARBA" id="ARBA00047851"/>
    </source>
</evidence>
<evidence type="ECO:0000256" key="8">
    <source>
        <dbReference type="ARBA" id="ARBA00047883"/>
    </source>
</evidence>
<organism evidence="12 13">
    <name type="scientific">Alicyclobacillus acidoterrestris (strain ATCC 49025 / DSM 3922 / CIP 106132 / NCIMB 13137 / GD3B)</name>
    <dbReference type="NCBI Taxonomy" id="1356854"/>
    <lineage>
        <taxon>Bacteria</taxon>
        <taxon>Bacillati</taxon>
        <taxon>Bacillota</taxon>
        <taxon>Bacilli</taxon>
        <taxon>Bacillales</taxon>
        <taxon>Alicyclobacillaceae</taxon>
        <taxon>Alicyclobacillus</taxon>
    </lineage>
</organism>
<evidence type="ECO:0000313" key="13">
    <source>
        <dbReference type="Proteomes" id="UP000829401"/>
    </source>
</evidence>
<dbReference type="EMBL" id="CP080467">
    <property type="protein sequence ID" value="UNO47259.1"/>
    <property type="molecule type" value="Genomic_DNA"/>
</dbReference>
<feature type="binding site" evidence="9">
    <location>
        <position position="98"/>
    </location>
    <ligand>
        <name>Mg(2+)</name>
        <dbReference type="ChEBI" id="CHEBI:18420"/>
    </ligand>
</feature>
<evidence type="ECO:0000256" key="3">
    <source>
        <dbReference type="ARBA" id="ARBA00022723"/>
    </source>
</evidence>
<dbReference type="STRING" id="1356854.N007_17360"/>
<feature type="binding site" evidence="9">
    <location>
        <begin position="46"/>
        <end position="50"/>
    </location>
    <ligand>
        <name>4-amino-2-methyl-5-(diphosphooxymethyl)pyrimidine</name>
        <dbReference type="ChEBI" id="CHEBI:57841"/>
    </ligand>
</feature>
<dbReference type="GO" id="GO:0009228">
    <property type="term" value="P:thiamine biosynthetic process"/>
    <property type="evidence" value="ECO:0007669"/>
    <property type="project" value="UniProtKB-KW"/>
</dbReference>
<evidence type="ECO:0000256" key="6">
    <source>
        <dbReference type="ARBA" id="ARBA00047334"/>
    </source>
</evidence>
<dbReference type="NCBIfam" id="TIGR00693">
    <property type="entry name" value="thiE"/>
    <property type="match status" value="1"/>
</dbReference>
<keyword evidence="3 9" id="KW-0479">Metal-binding</keyword>
<dbReference type="Proteomes" id="UP000829401">
    <property type="component" value="Chromosome"/>
</dbReference>
<comment type="catalytic activity">
    <reaction evidence="6 9 10">
        <text>4-methyl-5-(2-phosphooxyethyl)-thiazole + 4-amino-2-methyl-5-(diphosphooxymethyl)pyrimidine + H(+) = thiamine phosphate + diphosphate</text>
        <dbReference type="Rhea" id="RHEA:22328"/>
        <dbReference type="ChEBI" id="CHEBI:15378"/>
        <dbReference type="ChEBI" id="CHEBI:33019"/>
        <dbReference type="ChEBI" id="CHEBI:37575"/>
        <dbReference type="ChEBI" id="CHEBI:57841"/>
        <dbReference type="ChEBI" id="CHEBI:58296"/>
        <dbReference type="EC" id="2.5.1.3"/>
    </reaction>
</comment>
<feature type="binding site" evidence="9">
    <location>
        <position position="173"/>
    </location>
    <ligand>
        <name>2-[(2R,5Z)-2-carboxy-4-methylthiazol-5(2H)-ylidene]ethyl phosphate</name>
        <dbReference type="ChEBI" id="CHEBI:62899"/>
    </ligand>
</feature>
<evidence type="ECO:0000256" key="2">
    <source>
        <dbReference type="ARBA" id="ARBA00022679"/>
    </source>
</evidence>
<dbReference type="KEGG" id="aaco:K1I37_10965"/>
<comment type="cofactor">
    <cofactor evidence="9">
        <name>Mg(2+)</name>
        <dbReference type="ChEBI" id="CHEBI:18420"/>
    </cofactor>
    <text evidence="9">Binds 1 Mg(2+) ion per subunit.</text>
</comment>